<dbReference type="Gene3D" id="3.30.420.10">
    <property type="entry name" value="Ribonuclease H-like superfamily/Ribonuclease H"/>
    <property type="match status" value="1"/>
</dbReference>
<dbReference type="GO" id="GO:0015074">
    <property type="term" value="P:DNA integration"/>
    <property type="evidence" value="ECO:0007669"/>
    <property type="project" value="InterPro"/>
</dbReference>
<dbReference type="PANTHER" id="PTHR47331:SF1">
    <property type="entry name" value="GAG-LIKE PROTEIN"/>
    <property type="match status" value="1"/>
</dbReference>
<gene>
    <name evidence="2" type="ORF">AVEN_226029_1</name>
</gene>
<dbReference type="Gene3D" id="1.10.340.70">
    <property type="match status" value="1"/>
</dbReference>
<dbReference type="InterPro" id="IPR041588">
    <property type="entry name" value="Integrase_H2C2"/>
</dbReference>
<name>A0A4Y2HQK8_ARAVE</name>
<sequence>MSVLQQLEHIESATHPILLNIADTVHCLKKKGFDIVFCWTPSHVGILDIRKSVQHYIFNKWKETWDLQVNNKLHRIKPSIVLLPIFPIRGFDVKLTRLRIGHTCIAETGFCAIKRQLPFHSFTADEIQNAEYFYIKYVQAEFYSTEISALRNNKQLQSNSEIKSLVPFLDEDSLLRITGRLLEAELCFGEKHPVILPRRCKFIELLVTREHERIGHCGVSATLTQLRKKYWIPKGRQLVKTMIRICLICKRYNAKPDDQLSGQLPRDRISQSPPFQIVGIDFAGAILVKDNKETHKSYVALFTCAVTRAVHLELVSDMSTNCFLLALRRFLSRRGNCKVIYSDNARTFKAAQRELAYFTNILKDSKFQNFVADNGIHWKFMVERAPWWGGFYERLVKTVKEPLRKILGKALLTFEELSTILSEVEVIVNNRPLTYVENDPGEPEPLTPAHFLELGYGDSKYPVHFIELIDSTTARESYKKRKTYQTLLLKQLWRRWKEQYLLQLKTVNHFKTPSLHKNLKLNDVVLVEGNVKSKLLWELGVIKEIFIGRDNNVRSCLIKTSKGLFKNPIQLLYPLEIE</sequence>
<dbReference type="Pfam" id="PF17921">
    <property type="entry name" value="Integrase_H2C2"/>
    <property type="match status" value="1"/>
</dbReference>
<feature type="domain" description="Integrase catalytic" evidence="1">
    <location>
        <begin position="269"/>
        <end position="456"/>
    </location>
</feature>
<dbReference type="PANTHER" id="PTHR47331">
    <property type="entry name" value="PHD-TYPE DOMAIN-CONTAINING PROTEIN"/>
    <property type="match status" value="1"/>
</dbReference>
<dbReference type="InterPro" id="IPR040676">
    <property type="entry name" value="DUF5641"/>
</dbReference>
<organism evidence="2 3">
    <name type="scientific">Araneus ventricosus</name>
    <name type="common">Orbweaver spider</name>
    <name type="synonym">Epeira ventricosa</name>
    <dbReference type="NCBI Taxonomy" id="182803"/>
    <lineage>
        <taxon>Eukaryota</taxon>
        <taxon>Metazoa</taxon>
        <taxon>Ecdysozoa</taxon>
        <taxon>Arthropoda</taxon>
        <taxon>Chelicerata</taxon>
        <taxon>Arachnida</taxon>
        <taxon>Araneae</taxon>
        <taxon>Araneomorphae</taxon>
        <taxon>Entelegynae</taxon>
        <taxon>Araneoidea</taxon>
        <taxon>Araneidae</taxon>
        <taxon>Araneus</taxon>
    </lineage>
</organism>
<dbReference type="OrthoDB" id="6431939at2759"/>
<protein>
    <recommendedName>
        <fullName evidence="1">Integrase catalytic domain-containing protein</fullName>
    </recommendedName>
</protein>
<comment type="caution">
    <text evidence="2">The sequence shown here is derived from an EMBL/GenBank/DDBJ whole genome shotgun (WGS) entry which is preliminary data.</text>
</comment>
<dbReference type="AlphaFoldDB" id="A0A4Y2HQK8"/>
<dbReference type="PROSITE" id="PS50994">
    <property type="entry name" value="INTEGRASE"/>
    <property type="match status" value="1"/>
</dbReference>
<evidence type="ECO:0000313" key="3">
    <source>
        <dbReference type="Proteomes" id="UP000499080"/>
    </source>
</evidence>
<reference evidence="2 3" key="1">
    <citation type="journal article" date="2019" name="Sci. Rep.">
        <title>Orb-weaving spider Araneus ventricosus genome elucidates the spidroin gene catalogue.</title>
        <authorList>
            <person name="Kono N."/>
            <person name="Nakamura H."/>
            <person name="Ohtoshi R."/>
            <person name="Moran D.A.P."/>
            <person name="Shinohara A."/>
            <person name="Yoshida Y."/>
            <person name="Fujiwara M."/>
            <person name="Mori M."/>
            <person name="Tomita M."/>
            <person name="Arakawa K."/>
        </authorList>
    </citation>
    <scope>NUCLEOTIDE SEQUENCE [LARGE SCALE GENOMIC DNA]</scope>
</reference>
<dbReference type="SUPFAM" id="SSF53098">
    <property type="entry name" value="Ribonuclease H-like"/>
    <property type="match status" value="1"/>
</dbReference>
<dbReference type="EMBL" id="BGPR01002094">
    <property type="protein sequence ID" value="GBM67661.1"/>
    <property type="molecule type" value="Genomic_DNA"/>
</dbReference>
<proteinExistence type="predicted"/>
<dbReference type="GO" id="GO:0003676">
    <property type="term" value="F:nucleic acid binding"/>
    <property type="evidence" value="ECO:0007669"/>
    <property type="project" value="InterPro"/>
</dbReference>
<dbReference type="Pfam" id="PF18701">
    <property type="entry name" value="DUF5641"/>
    <property type="match status" value="1"/>
</dbReference>
<dbReference type="InterPro" id="IPR012337">
    <property type="entry name" value="RNaseH-like_sf"/>
</dbReference>
<evidence type="ECO:0000259" key="1">
    <source>
        <dbReference type="PROSITE" id="PS50994"/>
    </source>
</evidence>
<keyword evidence="3" id="KW-1185">Reference proteome</keyword>
<dbReference type="InterPro" id="IPR036397">
    <property type="entry name" value="RNaseH_sf"/>
</dbReference>
<dbReference type="InterPro" id="IPR001584">
    <property type="entry name" value="Integrase_cat-core"/>
</dbReference>
<accession>A0A4Y2HQK8</accession>
<evidence type="ECO:0000313" key="2">
    <source>
        <dbReference type="EMBL" id="GBM67661.1"/>
    </source>
</evidence>
<dbReference type="Proteomes" id="UP000499080">
    <property type="component" value="Unassembled WGS sequence"/>
</dbReference>